<reference evidence="1 2" key="1">
    <citation type="submission" date="2024-09" db="EMBL/GenBank/DDBJ databases">
        <authorList>
            <person name="Lee S.D."/>
        </authorList>
    </citation>
    <scope>NUCLEOTIDE SEQUENCE [LARGE SCALE GENOMIC DNA]</scope>
    <source>
        <strain evidence="1 2">N1-3</strain>
    </source>
</reference>
<evidence type="ECO:0000313" key="2">
    <source>
        <dbReference type="Proteomes" id="UP001592530"/>
    </source>
</evidence>
<name>A0ABV6WWC4_9ACTN</name>
<dbReference type="RefSeq" id="WP_380549633.1">
    <property type="nucleotide sequence ID" value="NZ_JBHEZY010000002.1"/>
</dbReference>
<dbReference type="EMBL" id="JBHEZY010000002">
    <property type="protein sequence ID" value="MFC1430256.1"/>
    <property type="molecule type" value="Genomic_DNA"/>
</dbReference>
<protein>
    <recommendedName>
        <fullName evidence="3">Excalibur calcium-binding domain-containing protein</fullName>
    </recommendedName>
</protein>
<comment type="caution">
    <text evidence="1">The sequence shown here is derived from an EMBL/GenBank/DDBJ whole genome shotgun (WGS) entry which is preliminary data.</text>
</comment>
<evidence type="ECO:0000313" key="1">
    <source>
        <dbReference type="EMBL" id="MFC1430256.1"/>
    </source>
</evidence>
<sequence>MTTASAQAHPCPAYTGQRVLLGTPVNIWDRELDGISHTDTSIGVLYLGYLPQCRQVYAEIHLNASGNMIKTGTIYLNDERNNSEGRVSFGPASSNAYIDSGFVSIDVPEYNAGSTYAAPKAFQAALDYTEYWPCNTIVTSGTHQFSGGKDFNNGNGATCDHP</sequence>
<dbReference type="Proteomes" id="UP001592530">
    <property type="component" value="Unassembled WGS sequence"/>
</dbReference>
<proteinExistence type="predicted"/>
<accession>A0ABV6WWC4</accession>
<organism evidence="1 2">
    <name type="scientific">Streptacidiphilus alkalitolerans</name>
    <dbReference type="NCBI Taxonomy" id="3342712"/>
    <lineage>
        <taxon>Bacteria</taxon>
        <taxon>Bacillati</taxon>
        <taxon>Actinomycetota</taxon>
        <taxon>Actinomycetes</taxon>
        <taxon>Kitasatosporales</taxon>
        <taxon>Streptomycetaceae</taxon>
        <taxon>Streptacidiphilus</taxon>
    </lineage>
</organism>
<evidence type="ECO:0008006" key="3">
    <source>
        <dbReference type="Google" id="ProtNLM"/>
    </source>
</evidence>
<gene>
    <name evidence="1" type="ORF">ACEZDB_06215</name>
</gene>